<keyword evidence="2" id="KW-1185">Reference proteome</keyword>
<organism evidence="1 2">
    <name type="scientific">Streptomyces collinus</name>
    <dbReference type="NCBI Taxonomy" id="42684"/>
    <lineage>
        <taxon>Bacteria</taxon>
        <taxon>Bacillati</taxon>
        <taxon>Actinomycetota</taxon>
        <taxon>Actinomycetes</taxon>
        <taxon>Kitasatosporales</taxon>
        <taxon>Streptomycetaceae</taxon>
        <taxon>Streptomyces</taxon>
    </lineage>
</organism>
<gene>
    <name evidence="1" type="ORF">HNR72_007242</name>
</gene>
<dbReference type="GeneID" id="93843660"/>
<proteinExistence type="predicted"/>
<accession>A0AA89QRM2</accession>
<evidence type="ECO:0000313" key="2">
    <source>
        <dbReference type="Proteomes" id="UP000579531"/>
    </source>
</evidence>
<dbReference type="Proteomes" id="UP000579531">
    <property type="component" value="Unassembled WGS sequence"/>
</dbReference>
<dbReference type="AlphaFoldDB" id="A0AA89QRM2"/>
<comment type="caution">
    <text evidence="1">The sequence shown here is derived from an EMBL/GenBank/DDBJ whole genome shotgun (WGS) entry which is preliminary data.</text>
</comment>
<reference evidence="1 2" key="1">
    <citation type="submission" date="2020-08" db="EMBL/GenBank/DDBJ databases">
        <title>Sequencing the genomes of 1000 actinobacteria strains.</title>
        <authorList>
            <person name="Klenk H.-P."/>
        </authorList>
    </citation>
    <scope>NUCLEOTIDE SEQUENCE [LARGE SCALE GENOMIC DNA]</scope>
    <source>
        <strain evidence="1 2">DSM 40129</strain>
    </source>
</reference>
<dbReference type="RefSeq" id="WP_184853667.1">
    <property type="nucleotide sequence ID" value="NZ_BAABFE010000005.1"/>
</dbReference>
<name>A0AA89QRM2_STRCU</name>
<protein>
    <submittedName>
        <fullName evidence="1">CubicO group peptidase (Beta-lactamase class C family)</fullName>
    </submittedName>
</protein>
<dbReference type="EMBL" id="JACHLX010000001">
    <property type="protein sequence ID" value="MBB5816214.1"/>
    <property type="molecule type" value="Genomic_DNA"/>
</dbReference>
<evidence type="ECO:0000313" key="1">
    <source>
        <dbReference type="EMBL" id="MBB5816214.1"/>
    </source>
</evidence>
<sequence>MNRMASSGIPGGGARLVTPGDLLRHTSGIADYQDLLEAEDVELIYPAGRLLDVRTK</sequence>